<dbReference type="EMBL" id="UINC01159344">
    <property type="protein sequence ID" value="SVD57378.1"/>
    <property type="molecule type" value="Genomic_DNA"/>
</dbReference>
<protein>
    <submittedName>
        <fullName evidence="1">Uncharacterized protein</fullName>
    </submittedName>
</protein>
<accession>A0A382WH00</accession>
<evidence type="ECO:0000313" key="1">
    <source>
        <dbReference type="EMBL" id="SVD57378.1"/>
    </source>
</evidence>
<dbReference type="AlphaFoldDB" id="A0A382WH00"/>
<reference evidence="1" key="1">
    <citation type="submission" date="2018-05" db="EMBL/GenBank/DDBJ databases">
        <authorList>
            <person name="Lanie J.A."/>
            <person name="Ng W.-L."/>
            <person name="Kazmierczak K.M."/>
            <person name="Andrzejewski T.M."/>
            <person name="Davidsen T.M."/>
            <person name="Wayne K.J."/>
            <person name="Tettelin H."/>
            <person name="Glass J.I."/>
            <person name="Rusch D."/>
            <person name="Podicherti R."/>
            <person name="Tsui H.-C.T."/>
            <person name="Winkler M.E."/>
        </authorList>
    </citation>
    <scope>NUCLEOTIDE SEQUENCE</scope>
</reference>
<sequence length="23" mass="2319">MTLICIDATTDANVFVSSGDGTS</sequence>
<organism evidence="1">
    <name type="scientific">marine metagenome</name>
    <dbReference type="NCBI Taxonomy" id="408172"/>
    <lineage>
        <taxon>unclassified sequences</taxon>
        <taxon>metagenomes</taxon>
        <taxon>ecological metagenomes</taxon>
    </lineage>
</organism>
<name>A0A382WH00_9ZZZZ</name>
<proteinExistence type="predicted"/>
<gene>
    <name evidence="1" type="ORF">METZ01_LOCUS410232</name>
</gene>